<dbReference type="Pfam" id="PF00072">
    <property type="entry name" value="Response_reg"/>
    <property type="match status" value="1"/>
</dbReference>
<gene>
    <name evidence="11" type="ORF">AMS66_18435</name>
</gene>
<dbReference type="PATRIC" id="fig|1705561.3.peg.3806"/>
<reference evidence="11 12" key="1">
    <citation type="submission" date="2015-08" db="EMBL/GenBank/DDBJ databases">
        <title>Draft genome sequence of cellulolytic and xylanolytic Paenibacillus sp. A59, isolated from a decaying forest soil from Patagonia, Argentina.</title>
        <authorList>
            <person name="Ghio S."/>
            <person name="Caceres A.M."/>
            <person name="Talia P."/>
            <person name="Grasso D."/>
            <person name="Campos E."/>
        </authorList>
    </citation>
    <scope>NUCLEOTIDE SEQUENCE [LARGE SCALE GENOMIC DNA]</scope>
    <source>
        <strain evidence="11 12">A59</strain>
    </source>
</reference>
<accession>A0A0N0UHI2</accession>
<dbReference type="FunFam" id="3.40.50.2300:FF:000001">
    <property type="entry name" value="DNA-binding response regulator PhoB"/>
    <property type="match status" value="1"/>
</dbReference>
<dbReference type="SMART" id="SM00448">
    <property type="entry name" value="REC"/>
    <property type="match status" value="1"/>
</dbReference>
<evidence type="ECO:0000259" key="10">
    <source>
        <dbReference type="PROSITE" id="PS51755"/>
    </source>
</evidence>
<dbReference type="GO" id="GO:0006355">
    <property type="term" value="P:regulation of DNA-templated transcription"/>
    <property type="evidence" value="ECO:0007669"/>
    <property type="project" value="InterPro"/>
</dbReference>
<dbReference type="GO" id="GO:0005829">
    <property type="term" value="C:cytosol"/>
    <property type="evidence" value="ECO:0007669"/>
    <property type="project" value="TreeGrafter"/>
</dbReference>
<keyword evidence="2 7" id="KW-0597">Phosphoprotein</keyword>
<keyword evidence="12" id="KW-1185">Reference proteome</keyword>
<evidence type="ECO:0000313" key="12">
    <source>
        <dbReference type="Proteomes" id="UP000037688"/>
    </source>
</evidence>
<dbReference type="PANTHER" id="PTHR48111:SF2">
    <property type="entry name" value="RESPONSE REGULATOR SAER"/>
    <property type="match status" value="1"/>
</dbReference>
<feature type="domain" description="Response regulatory" evidence="9">
    <location>
        <begin position="3"/>
        <end position="115"/>
    </location>
</feature>
<dbReference type="Pfam" id="PF00486">
    <property type="entry name" value="Trans_reg_C"/>
    <property type="match status" value="1"/>
</dbReference>
<dbReference type="InterPro" id="IPR001789">
    <property type="entry name" value="Sig_transdc_resp-reg_receiver"/>
</dbReference>
<dbReference type="SUPFAM" id="SSF52172">
    <property type="entry name" value="CheY-like"/>
    <property type="match status" value="1"/>
</dbReference>
<dbReference type="AlphaFoldDB" id="A0A0N0UHI2"/>
<evidence type="ECO:0000256" key="1">
    <source>
        <dbReference type="ARBA" id="ARBA00004496"/>
    </source>
</evidence>
<feature type="modified residue" description="4-aspartylphosphate" evidence="7">
    <location>
        <position position="51"/>
    </location>
</feature>
<evidence type="ECO:0000256" key="5">
    <source>
        <dbReference type="ARBA" id="ARBA00023125"/>
    </source>
</evidence>
<evidence type="ECO:0000256" key="8">
    <source>
        <dbReference type="PROSITE-ProRule" id="PRU01091"/>
    </source>
</evidence>
<keyword evidence="4" id="KW-0805">Transcription regulation</keyword>
<dbReference type="GO" id="GO:0000156">
    <property type="term" value="F:phosphorelay response regulator activity"/>
    <property type="evidence" value="ECO:0007669"/>
    <property type="project" value="TreeGrafter"/>
</dbReference>
<comment type="caution">
    <text evidence="11">The sequence shown here is derived from an EMBL/GenBank/DDBJ whole genome shotgun (WGS) entry which is preliminary data.</text>
</comment>
<dbReference type="SMART" id="SM00862">
    <property type="entry name" value="Trans_reg_C"/>
    <property type="match status" value="1"/>
</dbReference>
<keyword evidence="3" id="KW-0902">Two-component regulatory system</keyword>
<evidence type="ECO:0000259" key="9">
    <source>
        <dbReference type="PROSITE" id="PS50110"/>
    </source>
</evidence>
<evidence type="ECO:0000313" key="11">
    <source>
        <dbReference type="EMBL" id="KOY15034.1"/>
    </source>
</evidence>
<dbReference type="FunFam" id="1.10.10.10:FF:000018">
    <property type="entry name" value="DNA-binding response regulator ResD"/>
    <property type="match status" value="1"/>
</dbReference>
<dbReference type="Gene3D" id="3.40.50.2300">
    <property type="match status" value="1"/>
</dbReference>
<dbReference type="CDD" id="cd00383">
    <property type="entry name" value="trans_reg_C"/>
    <property type="match status" value="1"/>
</dbReference>
<dbReference type="InterPro" id="IPR039420">
    <property type="entry name" value="WalR-like"/>
</dbReference>
<dbReference type="PROSITE" id="PS51755">
    <property type="entry name" value="OMPR_PHOB"/>
    <property type="match status" value="1"/>
</dbReference>
<dbReference type="OrthoDB" id="9790442at2"/>
<evidence type="ECO:0000256" key="2">
    <source>
        <dbReference type="ARBA" id="ARBA00022553"/>
    </source>
</evidence>
<feature type="domain" description="OmpR/PhoB-type" evidence="10">
    <location>
        <begin position="124"/>
        <end position="223"/>
    </location>
</feature>
<dbReference type="GO" id="GO:0032993">
    <property type="term" value="C:protein-DNA complex"/>
    <property type="evidence" value="ECO:0007669"/>
    <property type="project" value="TreeGrafter"/>
</dbReference>
<dbReference type="PROSITE" id="PS50110">
    <property type="entry name" value="RESPONSE_REGULATORY"/>
    <property type="match status" value="1"/>
</dbReference>
<dbReference type="EMBL" id="LITU01000067">
    <property type="protein sequence ID" value="KOY15034.1"/>
    <property type="molecule type" value="Genomic_DNA"/>
</dbReference>
<feature type="DNA-binding region" description="OmpR/PhoB-type" evidence="8">
    <location>
        <begin position="124"/>
        <end position="223"/>
    </location>
</feature>
<dbReference type="PANTHER" id="PTHR48111">
    <property type="entry name" value="REGULATOR OF RPOS"/>
    <property type="match status" value="1"/>
</dbReference>
<dbReference type="Gene3D" id="1.10.10.10">
    <property type="entry name" value="Winged helix-like DNA-binding domain superfamily/Winged helix DNA-binding domain"/>
    <property type="match status" value="1"/>
</dbReference>
<dbReference type="InterPro" id="IPR011006">
    <property type="entry name" value="CheY-like_superfamily"/>
</dbReference>
<dbReference type="GO" id="GO:0000976">
    <property type="term" value="F:transcription cis-regulatory region binding"/>
    <property type="evidence" value="ECO:0007669"/>
    <property type="project" value="TreeGrafter"/>
</dbReference>
<dbReference type="Gene3D" id="6.10.250.690">
    <property type="match status" value="1"/>
</dbReference>
<dbReference type="CDD" id="cd17574">
    <property type="entry name" value="REC_OmpR"/>
    <property type="match status" value="1"/>
</dbReference>
<name>A0A0N0UHI2_9BACL</name>
<keyword evidence="6" id="KW-0804">Transcription</keyword>
<dbReference type="RefSeq" id="WP_053782199.1">
    <property type="nucleotide sequence ID" value="NZ_LITU01000067.1"/>
</dbReference>
<sequence length="224" mass="26157">MPKILIVDDEADLRKLLTDYFEINGYSVMTAKDSREALRKVEQQPDLVLLDINMPEQNGLQLCEKIRDFVSCPILFLTARIEDADKIAGFRAGGDDYILKPFSIRELGARVEAHMRREQRIQSKSSVRFNEDLVIDYTARELYYRERRIPLAKKEFDIIELLSTHPGMVFEKERMYETIWGMDNQGDSSVIAEHIRRIRSKLKEYSCANRIETVWGVGYKWPSS</sequence>
<evidence type="ECO:0000256" key="7">
    <source>
        <dbReference type="PROSITE-ProRule" id="PRU00169"/>
    </source>
</evidence>
<dbReference type="InterPro" id="IPR001867">
    <property type="entry name" value="OmpR/PhoB-type_DNA-bd"/>
</dbReference>
<evidence type="ECO:0000256" key="6">
    <source>
        <dbReference type="ARBA" id="ARBA00023163"/>
    </source>
</evidence>
<proteinExistence type="predicted"/>
<organism evidence="11 12">
    <name type="scientific">Paenibacillus xylanivorans</name>
    <dbReference type="NCBI Taxonomy" id="1705561"/>
    <lineage>
        <taxon>Bacteria</taxon>
        <taxon>Bacillati</taxon>
        <taxon>Bacillota</taxon>
        <taxon>Bacilli</taxon>
        <taxon>Bacillales</taxon>
        <taxon>Paenibacillaceae</taxon>
        <taxon>Paenibacillus</taxon>
    </lineage>
</organism>
<keyword evidence="5 8" id="KW-0238">DNA-binding</keyword>
<dbReference type="Proteomes" id="UP000037688">
    <property type="component" value="Unassembled WGS sequence"/>
</dbReference>
<evidence type="ECO:0000256" key="3">
    <source>
        <dbReference type="ARBA" id="ARBA00023012"/>
    </source>
</evidence>
<protein>
    <submittedName>
        <fullName evidence="11">Transcriptional regulator</fullName>
    </submittedName>
</protein>
<comment type="subcellular location">
    <subcellularLocation>
        <location evidence="1">Cytoplasm</location>
    </subcellularLocation>
</comment>
<evidence type="ECO:0000256" key="4">
    <source>
        <dbReference type="ARBA" id="ARBA00023015"/>
    </source>
</evidence>
<dbReference type="InterPro" id="IPR036388">
    <property type="entry name" value="WH-like_DNA-bd_sf"/>
</dbReference>